<gene>
    <name evidence="7" type="ORF">A2918_00220</name>
</gene>
<evidence type="ECO:0000256" key="1">
    <source>
        <dbReference type="ARBA" id="ARBA00022679"/>
    </source>
</evidence>
<dbReference type="GO" id="GO:0004017">
    <property type="term" value="F:AMP kinase activity"/>
    <property type="evidence" value="ECO:0007669"/>
    <property type="project" value="UniProtKB-EC"/>
</dbReference>
<protein>
    <recommendedName>
        <fullName evidence="6">Adenylate kinase</fullName>
        <ecNumber evidence="6">2.7.4.3</ecNumber>
    </recommendedName>
</protein>
<evidence type="ECO:0000256" key="4">
    <source>
        <dbReference type="ARBA" id="ARBA00022777"/>
    </source>
</evidence>
<name>A0A1F8GG87_9BACT</name>
<dbReference type="Pfam" id="PF00406">
    <property type="entry name" value="ADK"/>
    <property type="match status" value="1"/>
</dbReference>
<reference evidence="7 8" key="1">
    <citation type="journal article" date="2016" name="Nat. Commun.">
        <title>Thousands of microbial genomes shed light on interconnected biogeochemical processes in an aquifer system.</title>
        <authorList>
            <person name="Anantharaman K."/>
            <person name="Brown C.T."/>
            <person name="Hug L.A."/>
            <person name="Sharon I."/>
            <person name="Castelle C.J."/>
            <person name="Probst A.J."/>
            <person name="Thomas B.C."/>
            <person name="Singh A."/>
            <person name="Wilkins M.J."/>
            <person name="Karaoz U."/>
            <person name="Brodie E.L."/>
            <person name="Williams K.H."/>
            <person name="Hubbard S.S."/>
            <person name="Banfield J.F."/>
        </authorList>
    </citation>
    <scope>NUCLEOTIDE SEQUENCE [LARGE SCALE GENOMIC DNA]</scope>
</reference>
<dbReference type="CDD" id="cd01428">
    <property type="entry name" value="ADK"/>
    <property type="match status" value="1"/>
</dbReference>
<dbReference type="PRINTS" id="PR00094">
    <property type="entry name" value="ADENYLTKNASE"/>
</dbReference>
<dbReference type="AlphaFoldDB" id="A0A1F8GG87"/>
<dbReference type="GO" id="GO:0005737">
    <property type="term" value="C:cytoplasm"/>
    <property type="evidence" value="ECO:0007669"/>
    <property type="project" value="UniProtKB-SubCell"/>
</dbReference>
<dbReference type="InterPro" id="IPR027417">
    <property type="entry name" value="P-loop_NTPase"/>
</dbReference>
<dbReference type="SUPFAM" id="SSF52540">
    <property type="entry name" value="P-loop containing nucleoside triphosphate hydrolases"/>
    <property type="match status" value="1"/>
</dbReference>
<organism evidence="7 8">
    <name type="scientific">Candidatus Yanofskybacteria bacterium RIFCSPLOWO2_01_FULL_42_49</name>
    <dbReference type="NCBI Taxonomy" id="1802694"/>
    <lineage>
        <taxon>Bacteria</taxon>
        <taxon>Candidatus Yanofskyibacteriota</taxon>
    </lineage>
</organism>
<comment type="subcellular location">
    <subcellularLocation>
        <location evidence="6">Cytoplasm</location>
    </subcellularLocation>
</comment>
<evidence type="ECO:0000256" key="5">
    <source>
        <dbReference type="RuleBase" id="RU003330"/>
    </source>
</evidence>
<keyword evidence="4 5" id="KW-0418">Kinase</keyword>
<comment type="catalytic activity">
    <reaction evidence="6">
        <text>AMP + ATP = 2 ADP</text>
        <dbReference type="Rhea" id="RHEA:12973"/>
        <dbReference type="ChEBI" id="CHEBI:30616"/>
        <dbReference type="ChEBI" id="CHEBI:456215"/>
        <dbReference type="ChEBI" id="CHEBI:456216"/>
        <dbReference type="EC" id="2.7.4.3"/>
    </reaction>
</comment>
<dbReference type="Proteomes" id="UP000178227">
    <property type="component" value="Unassembled WGS sequence"/>
</dbReference>
<comment type="caution">
    <text evidence="7">The sequence shown here is derived from an EMBL/GenBank/DDBJ whole genome shotgun (WGS) entry which is preliminary data.</text>
</comment>
<evidence type="ECO:0000256" key="6">
    <source>
        <dbReference type="RuleBase" id="RU003331"/>
    </source>
</evidence>
<dbReference type="PANTHER" id="PTHR23359">
    <property type="entry name" value="NUCLEOTIDE KINASE"/>
    <property type="match status" value="1"/>
</dbReference>
<comment type="subunit">
    <text evidence="6">Monomer.</text>
</comment>
<evidence type="ECO:0000256" key="3">
    <source>
        <dbReference type="ARBA" id="ARBA00022741"/>
    </source>
</evidence>
<keyword evidence="6" id="KW-0067">ATP-binding</keyword>
<keyword evidence="1 5" id="KW-0808">Transferase</keyword>
<sequence>MSEENKKWVVILIGPPGSGKGTQAEMLAEKFGLVHLESSKVIEEKIKNADPENQTLLEEKRKWESGQLNTPKLVRRWIIEKIEELALLGKSIVFSGSPRTIFEAEGEISELERSYGKENIKVIHLDLGEHGSVKRNSSRRICEKNRHPIPNFPEYENITQCPKDGSGIIRRVLDNLETVKVRYQVYLKETKPVLDLFEDKGYRIIEINADQFIEKVFKDILEQLDDKN</sequence>
<evidence type="ECO:0000313" key="8">
    <source>
        <dbReference type="Proteomes" id="UP000178227"/>
    </source>
</evidence>
<keyword evidence="3 6" id="KW-0547">Nucleotide-binding</keyword>
<evidence type="ECO:0000256" key="2">
    <source>
        <dbReference type="ARBA" id="ARBA00022727"/>
    </source>
</evidence>
<dbReference type="GO" id="GO:0005524">
    <property type="term" value="F:ATP binding"/>
    <property type="evidence" value="ECO:0007669"/>
    <property type="project" value="UniProtKB-KW"/>
</dbReference>
<dbReference type="InterPro" id="IPR000850">
    <property type="entry name" value="Adenylat/UMP-CMP_kin"/>
</dbReference>
<comment type="similarity">
    <text evidence="5">Belongs to the adenylate kinase family.</text>
</comment>
<dbReference type="EC" id="2.7.4.3" evidence="6"/>
<accession>A0A1F8GG87</accession>
<dbReference type="EMBL" id="MGKI01000002">
    <property type="protein sequence ID" value="OGN23469.1"/>
    <property type="molecule type" value="Genomic_DNA"/>
</dbReference>
<keyword evidence="2" id="KW-0545">Nucleotide biosynthesis</keyword>
<dbReference type="Gene3D" id="3.40.50.300">
    <property type="entry name" value="P-loop containing nucleotide triphosphate hydrolases"/>
    <property type="match status" value="1"/>
</dbReference>
<evidence type="ECO:0000313" key="7">
    <source>
        <dbReference type="EMBL" id="OGN23469.1"/>
    </source>
</evidence>
<proteinExistence type="inferred from homology"/>
<dbReference type="STRING" id="1802694.A2918_00220"/>